<dbReference type="Gene3D" id="1.20.1250.20">
    <property type="entry name" value="MFS general substrate transporter like domains"/>
    <property type="match status" value="1"/>
</dbReference>
<keyword evidence="9" id="KW-1185">Reference proteome</keyword>
<evidence type="ECO:0000259" key="7">
    <source>
        <dbReference type="PROSITE" id="PS50850"/>
    </source>
</evidence>
<accession>A0A0M0JX60</accession>
<dbReference type="Pfam" id="PF07690">
    <property type="entry name" value="MFS_1"/>
    <property type="match status" value="1"/>
</dbReference>
<dbReference type="InterPro" id="IPR020846">
    <property type="entry name" value="MFS_dom"/>
</dbReference>
<gene>
    <name evidence="8" type="ORF">Ctob_007005</name>
</gene>
<protein>
    <recommendedName>
        <fullName evidence="7">Major facilitator superfamily (MFS) profile domain-containing protein</fullName>
    </recommendedName>
</protein>
<dbReference type="SUPFAM" id="SSF103473">
    <property type="entry name" value="MFS general substrate transporter"/>
    <property type="match status" value="1"/>
</dbReference>
<comment type="caution">
    <text evidence="8">The sequence shown here is derived from an EMBL/GenBank/DDBJ whole genome shotgun (WGS) entry which is preliminary data.</text>
</comment>
<keyword evidence="2" id="KW-1003">Cell membrane</keyword>
<dbReference type="PROSITE" id="PS00216">
    <property type="entry name" value="SUGAR_TRANSPORT_1"/>
    <property type="match status" value="1"/>
</dbReference>
<feature type="domain" description="Major facilitator superfamily (MFS) profile" evidence="7">
    <location>
        <begin position="1"/>
        <end position="141"/>
    </location>
</feature>
<feature type="transmembrane region" description="Helical" evidence="6">
    <location>
        <begin position="118"/>
        <end position="140"/>
    </location>
</feature>
<dbReference type="OrthoDB" id="4540492at2759"/>
<evidence type="ECO:0000256" key="5">
    <source>
        <dbReference type="ARBA" id="ARBA00023136"/>
    </source>
</evidence>
<evidence type="ECO:0000256" key="3">
    <source>
        <dbReference type="ARBA" id="ARBA00022692"/>
    </source>
</evidence>
<evidence type="ECO:0000313" key="9">
    <source>
        <dbReference type="Proteomes" id="UP000037460"/>
    </source>
</evidence>
<feature type="transmembrane region" description="Helical" evidence="6">
    <location>
        <begin position="6"/>
        <end position="26"/>
    </location>
</feature>
<reference evidence="9" key="1">
    <citation type="journal article" date="2015" name="PLoS Genet.">
        <title>Genome Sequence and Transcriptome Analyses of Chrysochromulina tobin: Metabolic Tools for Enhanced Algal Fitness in the Prominent Order Prymnesiales (Haptophyceae).</title>
        <authorList>
            <person name="Hovde B.T."/>
            <person name="Deodato C.R."/>
            <person name="Hunsperger H.M."/>
            <person name="Ryken S.A."/>
            <person name="Yost W."/>
            <person name="Jha R.K."/>
            <person name="Patterson J."/>
            <person name="Monnat R.J. Jr."/>
            <person name="Barlow S.B."/>
            <person name="Starkenburg S.R."/>
            <person name="Cattolico R.A."/>
        </authorList>
    </citation>
    <scope>NUCLEOTIDE SEQUENCE</scope>
    <source>
        <strain evidence="9">CCMP291</strain>
    </source>
</reference>
<dbReference type="GO" id="GO:0022857">
    <property type="term" value="F:transmembrane transporter activity"/>
    <property type="evidence" value="ECO:0007669"/>
    <property type="project" value="InterPro"/>
</dbReference>
<name>A0A0M0JX60_9EUKA</name>
<dbReference type="EMBL" id="JWZX01002173">
    <property type="protein sequence ID" value="KOO30723.1"/>
    <property type="molecule type" value="Genomic_DNA"/>
</dbReference>
<dbReference type="InterPro" id="IPR036259">
    <property type="entry name" value="MFS_trans_sf"/>
</dbReference>
<sequence>MIIVALPMYASGLGLGAGGVGLIIALPQLTKLLFNLPLGYFIDVVGRKPALVLGSLLDAIGQYGTAVASGLRQLALPRLLIGVGSASSACSTQAYTLDVVPLHASAAWGADAADLGRLYSFVTFLSLFASPLAGMLGLIAF</sequence>
<keyword evidence="5 6" id="KW-0472">Membrane</keyword>
<evidence type="ECO:0000256" key="1">
    <source>
        <dbReference type="ARBA" id="ARBA00004651"/>
    </source>
</evidence>
<dbReference type="InterPro" id="IPR050189">
    <property type="entry name" value="MFS_Efflux_Transporters"/>
</dbReference>
<dbReference type="PANTHER" id="PTHR43124">
    <property type="entry name" value="PURINE EFFLUX PUMP PBUE"/>
    <property type="match status" value="1"/>
</dbReference>
<keyword evidence="3 6" id="KW-0812">Transmembrane</keyword>
<dbReference type="Proteomes" id="UP000037460">
    <property type="component" value="Unassembled WGS sequence"/>
</dbReference>
<comment type="subcellular location">
    <subcellularLocation>
        <location evidence="1">Cell membrane</location>
        <topology evidence="1">Multi-pass membrane protein</topology>
    </subcellularLocation>
</comment>
<organism evidence="8 9">
    <name type="scientific">Chrysochromulina tobinii</name>
    <dbReference type="NCBI Taxonomy" id="1460289"/>
    <lineage>
        <taxon>Eukaryota</taxon>
        <taxon>Haptista</taxon>
        <taxon>Haptophyta</taxon>
        <taxon>Prymnesiophyceae</taxon>
        <taxon>Prymnesiales</taxon>
        <taxon>Chrysochromulinaceae</taxon>
        <taxon>Chrysochromulina</taxon>
    </lineage>
</organism>
<dbReference type="InterPro" id="IPR011701">
    <property type="entry name" value="MFS"/>
</dbReference>
<dbReference type="AlphaFoldDB" id="A0A0M0JX60"/>
<evidence type="ECO:0000256" key="6">
    <source>
        <dbReference type="SAM" id="Phobius"/>
    </source>
</evidence>
<proteinExistence type="predicted"/>
<dbReference type="InterPro" id="IPR005829">
    <property type="entry name" value="Sugar_transporter_CS"/>
</dbReference>
<dbReference type="PROSITE" id="PS50850">
    <property type="entry name" value="MFS"/>
    <property type="match status" value="1"/>
</dbReference>
<dbReference type="GO" id="GO:0005886">
    <property type="term" value="C:plasma membrane"/>
    <property type="evidence" value="ECO:0007669"/>
    <property type="project" value="UniProtKB-SubCell"/>
</dbReference>
<dbReference type="PANTHER" id="PTHR43124:SF3">
    <property type="entry name" value="CHLORAMPHENICOL EFFLUX PUMP RV0191"/>
    <property type="match status" value="1"/>
</dbReference>
<evidence type="ECO:0000256" key="2">
    <source>
        <dbReference type="ARBA" id="ARBA00022475"/>
    </source>
</evidence>
<evidence type="ECO:0000313" key="8">
    <source>
        <dbReference type="EMBL" id="KOO30723.1"/>
    </source>
</evidence>
<keyword evidence="4 6" id="KW-1133">Transmembrane helix</keyword>
<evidence type="ECO:0000256" key="4">
    <source>
        <dbReference type="ARBA" id="ARBA00022989"/>
    </source>
</evidence>